<name>A0ABN2SD48_9ACTN</name>
<reference evidence="2 3" key="1">
    <citation type="journal article" date="2019" name="Int. J. Syst. Evol. Microbiol.">
        <title>The Global Catalogue of Microorganisms (GCM) 10K type strain sequencing project: providing services to taxonomists for standard genome sequencing and annotation.</title>
        <authorList>
            <consortium name="The Broad Institute Genomics Platform"/>
            <consortium name="The Broad Institute Genome Sequencing Center for Infectious Disease"/>
            <person name="Wu L."/>
            <person name="Ma J."/>
        </authorList>
    </citation>
    <scope>NUCLEOTIDE SEQUENCE [LARGE SCALE GENOMIC DNA]</scope>
    <source>
        <strain evidence="2 3">JCM 16013</strain>
    </source>
</reference>
<feature type="region of interest" description="Disordered" evidence="1">
    <location>
        <begin position="1"/>
        <end position="56"/>
    </location>
</feature>
<evidence type="ECO:0000313" key="2">
    <source>
        <dbReference type="EMBL" id="GAA1984670.1"/>
    </source>
</evidence>
<dbReference type="RefSeq" id="WP_344659858.1">
    <property type="nucleotide sequence ID" value="NZ_BAAAQM010000033.1"/>
</dbReference>
<gene>
    <name evidence="2" type="ORF">GCM10009838_53360</name>
</gene>
<sequence length="56" mass="5725">MSKNTKSSRETPDPNVVCAPSEVPNRRPAWGPARHASPGANVASGDTETALLAGAP</sequence>
<comment type="caution">
    <text evidence="2">The sequence shown here is derived from an EMBL/GenBank/DDBJ whole genome shotgun (WGS) entry which is preliminary data.</text>
</comment>
<proteinExistence type="predicted"/>
<protein>
    <submittedName>
        <fullName evidence="2">Uncharacterized protein</fullName>
    </submittedName>
</protein>
<evidence type="ECO:0000313" key="3">
    <source>
        <dbReference type="Proteomes" id="UP001499854"/>
    </source>
</evidence>
<dbReference type="EMBL" id="BAAAQM010000033">
    <property type="protein sequence ID" value="GAA1984670.1"/>
    <property type="molecule type" value="Genomic_DNA"/>
</dbReference>
<evidence type="ECO:0000256" key="1">
    <source>
        <dbReference type="SAM" id="MobiDB-lite"/>
    </source>
</evidence>
<accession>A0ABN2SD48</accession>
<keyword evidence="3" id="KW-1185">Reference proteome</keyword>
<dbReference type="Proteomes" id="UP001499854">
    <property type="component" value="Unassembled WGS sequence"/>
</dbReference>
<organism evidence="2 3">
    <name type="scientific">Catenulispora subtropica</name>
    <dbReference type="NCBI Taxonomy" id="450798"/>
    <lineage>
        <taxon>Bacteria</taxon>
        <taxon>Bacillati</taxon>
        <taxon>Actinomycetota</taxon>
        <taxon>Actinomycetes</taxon>
        <taxon>Catenulisporales</taxon>
        <taxon>Catenulisporaceae</taxon>
        <taxon>Catenulispora</taxon>
    </lineage>
</organism>